<dbReference type="AlphaFoldDB" id="A0A3B0U074"/>
<keyword evidence="3 8" id="KW-0808">Transferase</keyword>
<dbReference type="PANTHER" id="PTHR21499">
    <property type="entry name" value="ASPARTATE KINASE"/>
    <property type="match status" value="1"/>
</dbReference>
<keyword evidence="5 8" id="KW-0418">Kinase</keyword>
<sequence>MKVFKFGGASVKDADSVKNTGEIIRACDGDLVVVVSAMGGMTNLFEELVRHYFRNEEEKWQIFKQAKSFHLNIGIELFGSEERVPVKINSLFEELEAHLQKPPSRRYDYEYDQLICYGELLSTTIISCFLNETGIANNWVDIRTCLKTDDTYREAKVNWDDTNSLIPGSFNFVDTNLYLTQGFIASTIENSSTSLGREGSDFTGAIIANILDAEYLAIWKDVPGVLNADPKLLPATQMLNELSYREAIEMSHSGAKIIHPKTIKPLQNKNIPLYVKSFLDPGSEGTLIHNVGYILELMPVYIIKQNQVLITLSPVDFSFVGIGHAAKVLKHFTGIHVRVNLFQLSAIDLNLVVDMPENGIEDIIAELAKTYEVKYNSGLEMVTIRYYTDEVIAGYTKGRRVYIEQTTRRTARIVLK</sequence>
<evidence type="ECO:0000256" key="6">
    <source>
        <dbReference type="ARBA" id="ARBA00022840"/>
    </source>
</evidence>
<evidence type="ECO:0000256" key="2">
    <source>
        <dbReference type="ARBA" id="ARBA00013059"/>
    </source>
</evidence>
<feature type="domain" description="Aspartate/glutamate/uridylate kinase" evidence="7">
    <location>
        <begin position="2"/>
        <end position="277"/>
    </location>
</feature>
<accession>A0A3B0U074</accession>
<dbReference type="Pfam" id="PF00696">
    <property type="entry name" value="AA_kinase"/>
    <property type="match status" value="1"/>
</dbReference>
<dbReference type="InterPro" id="IPR042199">
    <property type="entry name" value="AsparK_Bifunc_asparK/hSer_DH"/>
</dbReference>
<dbReference type="InterPro" id="IPR036393">
    <property type="entry name" value="AceGlu_kinase-like_sf"/>
</dbReference>
<dbReference type="GO" id="GO:0009089">
    <property type="term" value="P:lysine biosynthetic process via diaminopimelate"/>
    <property type="evidence" value="ECO:0007669"/>
    <property type="project" value="TreeGrafter"/>
</dbReference>
<dbReference type="GO" id="GO:0005829">
    <property type="term" value="C:cytosol"/>
    <property type="evidence" value="ECO:0007669"/>
    <property type="project" value="TreeGrafter"/>
</dbReference>
<keyword evidence="6" id="KW-0067">ATP-binding</keyword>
<evidence type="ECO:0000256" key="1">
    <source>
        <dbReference type="ARBA" id="ARBA00010122"/>
    </source>
</evidence>
<gene>
    <name evidence="8" type="ORF">MNBD_BACTEROID01-1731</name>
</gene>
<dbReference type="GO" id="GO:0004072">
    <property type="term" value="F:aspartate kinase activity"/>
    <property type="evidence" value="ECO:0007669"/>
    <property type="project" value="UniProtKB-EC"/>
</dbReference>
<protein>
    <recommendedName>
        <fullName evidence="2">aspartate kinase</fullName>
        <ecNumber evidence="2">2.7.2.4</ecNumber>
    </recommendedName>
</protein>
<comment type="similarity">
    <text evidence="1">Belongs to the aspartokinase family.</text>
</comment>
<evidence type="ECO:0000256" key="5">
    <source>
        <dbReference type="ARBA" id="ARBA00022777"/>
    </source>
</evidence>
<dbReference type="Gene3D" id="1.20.120.1320">
    <property type="entry name" value="Aspartokinase, catalytic domain"/>
    <property type="match status" value="1"/>
</dbReference>
<dbReference type="InterPro" id="IPR001048">
    <property type="entry name" value="Asp/Glu/Uridylate_kinase"/>
</dbReference>
<dbReference type="GO" id="GO:0005524">
    <property type="term" value="F:ATP binding"/>
    <property type="evidence" value="ECO:0007669"/>
    <property type="project" value="UniProtKB-KW"/>
</dbReference>
<evidence type="ECO:0000256" key="4">
    <source>
        <dbReference type="ARBA" id="ARBA00022741"/>
    </source>
</evidence>
<reference evidence="8" key="1">
    <citation type="submission" date="2018-06" db="EMBL/GenBank/DDBJ databases">
        <authorList>
            <person name="Zhirakovskaya E."/>
        </authorList>
    </citation>
    <scope>NUCLEOTIDE SEQUENCE</scope>
</reference>
<name>A0A3B0U074_9ZZZZ</name>
<dbReference type="SUPFAM" id="SSF53633">
    <property type="entry name" value="Carbamate kinase-like"/>
    <property type="match status" value="1"/>
</dbReference>
<dbReference type="GO" id="GO:0009090">
    <property type="term" value="P:homoserine biosynthetic process"/>
    <property type="evidence" value="ECO:0007669"/>
    <property type="project" value="TreeGrafter"/>
</dbReference>
<dbReference type="Gene3D" id="3.40.1160.10">
    <property type="entry name" value="Acetylglutamate kinase-like"/>
    <property type="match status" value="1"/>
</dbReference>
<evidence type="ECO:0000313" key="8">
    <source>
        <dbReference type="EMBL" id="VAW23688.1"/>
    </source>
</evidence>
<keyword evidence="4" id="KW-0547">Nucleotide-binding</keyword>
<dbReference type="EC" id="2.7.2.4" evidence="2"/>
<dbReference type="InterPro" id="IPR001341">
    <property type="entry name" value="Asp_kinase"/>
</dbReference>
<proteinExistence type="inferred from homology"/>
<dbReference type="NCBIfam" id="TIGR00657">
    <property type="entry name" value="asp_kinases"/>
    <property type="match status" value="1"/>
</dbReference>
<dbReference type="EMBL" id="UOEP01000199">
    <property type="protein sequence ID" value="VAW23688.1"/>
    <property type="molecule type" value="Genomic_DNA"/>
</dbReference>
<evidence type="ECO:0000256" key="3">
    <source>
        <dbReference type="ARBA" id="ARBA00022679"/>
    </source>
</evidence>
<evidence type="ECO:0000259" key="7">
    <source>
        <dbReference type="Pfam" id="PF00696"/>
    </source>
</evidence>
<dbReference type="PANTHER" id="PTHR21499:SF59">
    <property type="entry name" value="ASPARTOKINASE"/>
    <property type="match status" value="1"/>
</dbReference>
<organism evidence="8">
    <name type="scientific">hydrothermal vent metagenome</name>
    <dbReference type="NCBI Taxonomy" id="652676"/>
    <lineage>
        <taxon>unclassified sequences</taxon>
        <taxon>metagenomes</taxon>
        <taxon>ecological metagenomes</taxon>
    </lineage>
</organism>